<comment type="similarity">
    <text evidence="2 6">Belongs to the OST5 family.</text>
</comment>
<evidence type="ECO:0000256" key="4">
    <source>
        <dbReference type="ARBA" id="ARBA00022989"/>
    </source>
</evidence>
<dbReference type="InterPro" id="IPR007915">
    <property type="entry name" value="TMEM258/Ost5"/>
</dbReference>
<gene>
    <name evidence="7" type="ORF">CAOG_001262</name>
</gene>
<dbReference type="Proteomes" id="UP000008743">
    <property type="component" value="Unassembled WGS sequence"/>
</dbReference>
<evidence type="ECO:0000256" key="2">
    <source>
        <dbReference type="ARBA" id="ARBA00009825"/>
    </source>
</evidence>
<name>A0A0D2VIL9_CAPO3</name>
<evidence type="ECO:0000256" key="3">
    <source>
        <dbReference type="ARBA" id="ARBA00022692"/>
    </source>
</evidence>
<dbReference type="EMBL" id="KE346361">
    <property type="protein sequence ID" value="KJE89837.1"/>
    <property type="molecule type" value="Genomic_DNA"/>
</dbReference>
<sequence length="77" mass="8277">MAEYTPYNAPLNPASFSTLAFILIVIGLIFAGTFFVQQVTTSKQNRNLVQELSGAGLASVFLGFGTLFLLLTVGIYV</sequence>
<protein>
    <recommendedName>
        <fullName evidence="6">Dolichyl-diphosphooligosaccharide-protein glycosyltransferase subunit OST5</fullName>
    </recommendedName>
</protein>
<evidence type="ECO:0000313" key="8">
    <source>
        <dbReference type="Proteomes" id="UP000008743"/>
    </source>
</evidence>
<comment type="function">
    <text evidence="6">Subunit of the oligosaccharyl transferase (OST) complex that catalyzes the initial transfer of a defined glycan (Glc(3)Man(9)GlcNAc(2) in eukaryotes) from the lipid carrier dolichol-pyrophosphate to an asparagine residue within an Asn-X-Ser/Thr consensus motif in nascent polypeptide chains, the first step in protein N-glycosylation. N-glycosylation occurs cotranslationally and the complex associates with the Sec61 complex at the channel-forming translocon complex that mediates protein translocation across the endoplasmic reticulum (ER). All subunits are required for a maximal enzyme activity.</text>
</comment>
<proteinExistence type="inferred from homology"/>
<dbReference type="OMA" id="MERYVGP"/>
<dbReference type="GO" id="GO:0008250">
    <property type="term" value="C:oligosaccharyltransferase complex"/>
    <property type="evidence" value="ECO:0007669"/>
    <property type="project" value="UniProtKB-UniRule"/>
</dbReference>
<dbReference type="OrthoDB" id="18408at2759"/>
<dbReference type="Pfam" id="PF05251">
    <property type="entry name" value="Ost5"/>
    <property type="match status" value="1"/>
</dbReference>
<keyword evidence="4 6" id="KW-1133">Transmembrane helix</keyword>
<keyword evidence="3 6" id="KW-0812">Transmembrane</keyword>
<dbReference type="eggNOG" id="KOG4452">
    <property type="taxonomic scope" value="Eukaryota"/>
</dbReference>
<feature type="transmembrane region" description="Helical" evidence="6">
    <location>
        <begin position="14"/>
        <end position="36"/>
    </location>
</feature>
<evidence type="ECO:0000256" key="5">
    <source>
        <dbReference type="ARBA" id="ARBA00023136"/>
    </source>
</evidence>
<evidence type="ECO:0000256" key="1">
    <source>
        <dbReference type="ARBA" id="ARBA00004141"/>
    </source>
</evidence>
<keyword evidence="5 6" id="KW-0472">Membrane</keyword>
<organism evidence="7 8">
    <name type="scientific">Capsaspora owczarzaki (strain ATCC 30864)</name>
    <dbReference type="NCBI Taxonomy" id="595528"/>
    <lineage>
        <taxon>Eukaryota</taxon>
        <taxon>Filasterea</taxon>
        <taxon>Capsaspora</taxon>
    </lineage>
</organism>
<dbReference type="PANTHER" id="PTHR13636">
    <property type="entry name" value="TRANSMEMBRANE PROTEIN 258"/>
    <property type="match status" value="1"/>
</dbReference>
<dbReference type="PhylomeDB" id="A0A0D2VIL9"/>
<keyword evidence="8" id="KW-1185">Reference proteome</keyword>
<dbReference type="RefSeq" id="XP_004349782.1">
    <property type="nucleotide sequence ID" value="XM_004349732.2"/>
</dbReference>
<dbReference type="STRING" id="595528.A0A0D2VIL9"/>
<evidence type="ECO:0000313" key="7">
    <source>
        <dbReference type="EMBL" id="KJE89837.1"/>
    </source>
</evidence>
<accession>A0A0D2VIL9</accession>
<comment type="subcellular location">
    <subcellularLocation>
        <location evidence="1 6">Membrane</location>
        <topology evidence="1 6">Multi-pass membrane protein</topology>
    </subcellularLocation>
</comment>
<dbReference type="InParanoid" id="A0A0D2VIL9"/>
<evidence type="ECO:0000256" key="6">
    <source>
        <dbReference type="RuleBase" id="RU367008"/>
    </source>
</evidence>
<feature type="transmembrane region" description="Helical" evidence="6">
    <location>
        <begin position="57"/>
        <end position="76"/>
    </location>
</feature>
<reference evidence="8" key="1">
    <citation type="submission" date="2011-02" db="EMBL/GenBank/DDBJ databases">
        <title>The Genome Sequence of Capsaspora owczarzaki ATCC 30864.</title>
        <authorList>
            <person name="Russ C."/>
            <person name="Cuomo C."/>
            <person name="Burger G."/>
            <person name="Gray M.W."/>
            <person name="Holland P.W.H."/>
            <person name="King N."/>
            <person name="Lang F.B.F."/>
            <person name="Roger A.J."/>
            <person name="Ruiz-Trillo I."/>
            <person name="Young S.K."/>
            <person name="Zeng Q."/>
            <person name="Gargeya S."/>
            <person name="Alvarado L."/>
            <person name="Berlin A."/>
            <person name="Chapman S.B."/>
            <person name="Chen Z."/>
            <person name="Freedman E."/>
            <person name="Gellesch M."/>
            <person name="Goldberg J."/>
            <person name="Griggs A."/>
            <person name="Gujja S."/>
            <person name="Heilman E."/>
            <person name="Heiman D."/>
            <person name="Howarth C."/>
            <person name="Mehta T."/>
            <person name="Neiman D."/>
            <person name="Pearson M."/>
            <person name="Roberts A."/>
            <person name="Saif S."/>
            <person name="Shea T."/>
            <person name="Shenoy N."/>
            <person name="Sisk P."/>
            <person name="Stolte C."/>
            <person name="Sykes S."/>
            <person name="White J."/>
            <person name="Yandava C."/>
            <person name="Haas B."/>
            <person name="Nusbaum C."/>
            <person name="Birren B."/>
        </authorList>
    </citation>
    <scope>NUCLEOTIDE SEQUENCE</scope>
    <source>
        <strain evidence="8">ATCC 30864</strain>
    </source>
</reference>
<dbReference type="AlphaFoldDB" id="A0A0D2VIL9"/>
<dbReference type="GO" id="GO:0006487">
    <property type="term" value="P:protein N-linked glycosylation"/>
    <property type="evidence" value="ECO:0007669"/>
    <property type="project" value="UniProtKB-UniRule"/>
</dbReference>
<comment type="subunit">
    <text evidence="6">Component of the oligosaccharyltransferase (OST) complex.</text>
</comment>